<sequence length="695" mass="75868">MANIATKLRLPTLRETQWQLLAGPVLIMTILAMMILPLPTFVLDLLFTFNIVLSIMILLVAMFTQKTLEFSAFPTVLLFSTLLRLALNVASTRVILMQGHTGADAAGQVVEAFGHFLVGGNFAIGIIVFIILIIINFMVITKGAGRIAEVGARFTLDGMPGKQMAIDADLNAGLIGEEEAKRRRKEVTQEADFYGSMDGASKFVRGDAIAGLMIMAINIIGGLIIGVMQHDMSVGMAGETYTLLTIGDGLVAQIPSLVISTAAGVVVTRVVNDQDVGEQMVDQLFTSSRVLLLSAAVIGLLGLIPGMPNLVFLLFTTLLLGLAWWLRGREDAQKSSTGAVHARVESETAQVNEASWSDVQMEDELGLEVGYRLIPMVDQEQQGQLLNRVRGIRKKFAQQMGFLPPAVHIRDNLDLAPTHYRILLKGVEIGHGEIQPDRWMAIDPGCAEGDVPGTPCKEPTFGLPALWIDEVQRELAQTLGYTVVDPSSVVATHLNHLIASHIEELFGRQEAQQLLDQLTKHAPKLVEDLIPAVISLTTLHKVLQNLLSERVAIRDMRTIIDTLAEFATANSDADELTARVRARLSRAITQQWFPGDVDIQVIGLDLSLEQLLVQATQSGSAIEPGIAESLMKQTEQALMHQDGLGAPPVLLVNPALRLMLSRYLRRMFPQMAVLSSQEISSQRNVRMTWLIGGKA</sequence>
<dbReference type="GO" id="GO:0044780">
    <property type="term" value="P:bacterial-type flagellum assembly"/>
    <property type="evidence" value="ECO:0007669"/>
    <property type="project" value="InterPro"/>
</dbReference>
<evidence type="ECO:0000256" key="5">
    <source>
        <dbReference type="ARBA" id="ARBA00022989"/>
    </source>
</evidence>
<dbReference type="InterPro" id="IPR042193">
    <property type="entry name" value="FHIPEP_3"/>
</dbReference>
<feature type="transmembrane region" description="Helical" evidence="7">
    <location>
        <begin position="250"/>
        <end position="272"/>
    </location>
</feature>
<reference evidence="8 9" key="1">
    <citation type="journal article" date="2017" name="Antonie Van Leeuwenhoek">
        <title>Phylogenomic resolution of the bacterial genus Pantoea and its relationship with Erwinia and Tatumella.</title>
        <authorList>
            <person name="Palmer M."/>
            <person name="Steenkamp E.T."/>
            <person name="Coetzee M.P."/>
            <person name="Chan W.Y."/>
            <person name="van Zyl E."/>
            <person name="De Maayer P."/>
            <person name="Coutinho T.A."/>
            <person name="Blom J."/>
            <person name="Smits T.H."/>
            <person name="Duffy B."/>
            <person name="Venter S.N."/>
        </authorList>
    </citation>
    <scope>NUCLEOTIDE SEQUENCE [LARGE SCALE GENOMIC DNA]</scope>
    <source>
        <strain evidence="8 9">LMG 26275</strain>
    </source>
</reference>
<evidence type="ECO:0000256" key="2">
    <source>
        <dbReference type="ARBA" id="ARBA00008835"/>
    </source>
</evidence>
<keyword evidence="7" id="KW-0653">Protein transport</keyword>
<dbReference type="GO" id="GO:0005886">
    <property type="term" value="C:plasma membrane"/>
    <property type="evidence" value="ECO:0007669"/>
    <property type="project" value="UniProtKB-SubCell"/>
</dbReference>
<evidence type="ECO:0000256" key="6">
    <source>
        <dbReference type="ARBA" id="ARBA00023136"/>
    </source>
</evidence>
<dbReference type="PANTHER" id="PTHR30161:SF1">
    <property type="entry name" value="FLAGELLAR BIOSYNTHESIS PROTEIN FLHA-RELATED"/>
    <property type="match status" value="1"/>
</dbReference>
<feature type="transmembrane region" description="Helical" evidence="7">
    <location>
        <begin position="209"/>
        <end position="230"/>
    </location>
</feature>
<comment type="function">
    <text evidence="7">Required for formation of the rod structure of the flagellar apparatus. Together with FliI and FliH, may constitute the export apparatus of flagellin.</text>
</comment>
<dbReference type="InterPro" id="IPR001712">
    <property type="entry name" value="T3SS_FHIPEP"/>
</dbReference>
<evidence type="ECO:0000256" key="1">
    <source>
        <dbReference type="ARBA" id="ARBA00004651"/>
    </source>
</evidence>
<feature type="transmembrane region" description="Helical" evidence="7">
    <location>
        <begin position="20"/>
        <end position="39"/>
    </location>
</feature>
<feature type="transmembrane region" description="Helical" evidence="7">
    <location>
        <begin position="76"/>
        <end position="96"/>
    </location>
</feature>
<evidence type="ECO:0000256" key="3">
    <source>
        <dbReference type="ARBA" id="ARBA00022475"/>
    </source>
</evidence>
<keyword evidence="7" id="KW-1005">Bacterial flagellum biogenesis</keyword>
<feature type="transmembrane region" description="Helical" evidence="7">
    <location>
        <begin position="284"/>
        <end position="304"/>
    </location>
</feature>
<keyword evidence="7" id="KW-1006">Bacterial flagellum protein export</keyword>
<dbReference type="Gene3D" id="3.40.30.60">
    <property type="entry name" value="FHIPEP family, domain 1"/>
    <property type="match status" value="1"/>
</dbReference>
<dbReference type="InterPro" id="IPR006301">
    <property type="entry name" value="FlhA"/>
</dbReference>
<dbReference type="OrthoDB" id="9759185at2"/>
<evidence type="ECO:0000256" key="4">
    <source>
        <dbReference type="ARBA" id="ARBA00022692"/>
    </source>
</evidence>
<evidence type="ECO:0000313" key="8">
    <source>
        <dbReference type="EMBL" id="ORM70407.1"/>
    </source>
</evidence>
<keyword evidence="8" id="KW-0969">Cilium</keyword>
<evidence type="ECO:0000313" key="9">
    <source>
        <dbReference type="Proteomes" id="UP000193558"/>
    </source>
</evidence>
<dbReference type="Proteomes" id="UP000193558">
    <property type="component" value="Unassembled WGS sequence"/>
</dbReference>
<keyword evidence="6 7" id="KW-0472">Membrane</keyword>
<dbReference type="PROSITE" id="PS00994">
    <property type="entry name" value="FHIPEP"/>
    <property type="match status" value="1"/>
</dbReference>
<dbReference type="Gene3D" id="1.10.8.540">
    <property type="entry name" value="FHIPEP family, domain 3"/>
    <property type="match status" value="1"/>
</dbReference>
<dbReference type="GO" id="GO:0009306">
    <property type="term" value="P:protein secretion"/>
    <property type="evidence" value="ECO:0007669"/>
    <property type="project" value="InterPro"/>
</dbReference>
<dbReference type="Pfam" id="PF00771">
    <property type="entry name" value="FHIPEP"/>
    <property type="match status" value="1"/>
</dbReference>
<dbReference type="NCBIfam" id="TIGR01398">
    <property type="entry name" value="FlhA"/>
    <property type="match status" value="1"/>
</dbReference>
<dbReference type="EMBL" id="MLFR01000004">
    <property type="protein sequence ID" value="ORM70407.1"/>
    <property type="molecule type" value="Genomic_DNA"/>
</dbReference>
<name>A0A1X1D1B6_9GAMM</name>
<dbReference type="InterPro" id="IPR042194">
    <property type="entry name" value="FHIPEP_1"/>
</dbReference>
<dbReference type="RefSeq" id="WP_084933403.1">
    <property type="nucleotide sequence ID" value="NZ_MLFR01000004.1"/>
</dbReference>
<feature type="transmembrane region" description="Helical" evidence="7">
    <location>
        <begin position="45"/>
        <end position="64"/>
    </location>
</feature>
<dbReference type="InterPro" id="IPR042196">
    <property type="entry name" value="FHIPEP_4"/>
</dbReference>
<dbReference type="InterPro" id="IPR025505">
    <property type="entry name" value="FHIPEP_CS"/>
</dbReference>
<evidence type="ECO:0000256" key="7">
    <source>
        <dbReference type="RuleBase" id="RU364093"/>
    </source>
</evidence>
<keyword evidence="5 7" id="KW-1133">Transmembrane helix</keyword>
<keyword evidence="3 7" id="KW-1003">Cell membrane</keyword>
<organism evidence="8 9">
    <name type="scientific">Pantoea rwandensis</name>
    <dbReference type="NCBI Taxonomy" id="1076550"/>
    <lineage>
        <taxon>Bacteria</taxon>
        <taxon>Pseudomonadati</taxon>
        <taxon>Pseudomonadota</taxon>
        <taxon>Gammaproteobacteria</taxon>
        <taxon>Enterobacterales</taxon>
        <taxon>Erwiniaceae</taxon>
        <taxon>Pantoea</taxon>
    </lineage>
</organism>
<dbReference type="Gene3D" id="3.40.50.12790">
    <property type="entry name" value="FHIPEP family, domain 4"/>
    <property type="match status" value="1"/>
</dbReference>
<keyword evidence="4 7" id="KW-0812">Transmembrane</keyword>
<dbReference type="PANTHER" id="PTHR30161">
    <property type="entry name" value="FLAGELLAR EXPORT PROTEIN, MEMBRANE FLHA SUBUNIT-RELATED"/>
    <property type="match status" value="1"/>
</dbReference>
<keyword evidence="7" id="KW-0813">Transport</keyword>
<comment type="similarity">
    <text evidence="2 7">Belongs to the FHIPEP (flagella/HR/invasion proteins export pore) family.</text>
</comment>
<keyword evidence="8" id="KW-0282">Flagellum</keyword>
<protein>
    <recommendedName>
        <fullName evidence="7">Flagellar biosynthesis protein FlhA</fullName>
    </recommendedName>
</protein>
<keyword evidence="8" id="KW-0966">Cell projection</keyword>
<comment type="subcellular location">
    <subcellularLocation>
        <location evidence="1 7">Cell membrane</location>
        <topology evidence="1 7">Multi-pass membrane protein</topology>
    </subcellularLocation>
</comment>
<dbReference type="AlphaFoldDB" id="A0A1X1D1B6"/>
<feature type="transmembrane region" description="Helical" evidence="7">
    <location>
        <begin position="116"/>
        <end position="139"/>
    </location>
</feature>
<accession>A0A1X1D1B6</accession>
<comment type="caution">
    <text evidence="8">The sequence shown here is derived from an EMBL/GenBank/DDBJ whole genome shotgun (WGS) entry which is preliminary data.</text>
</comment>
<proteinExistence type="inferred from homology"/>
<dbReference type="PRINTS" id="PR00949">
    <property type="entry name" value="TYPE3IMAPROT"/>
</dbReference>
<gene>
    <name evidence="7" type="primary">flhA</name>
    <name evidence="8" type="ORF">HA51_06390</name>
</gene>
<dbReference type="PIRSF" id="PIRSF005419">
    <property type="entry name" value="FlhA"/>
    <property type="match status" value="1"/>
</dbReference>